<evidence type="ECO:0000313" key="2">
    <source>
        <dbReference type="EMBL" id="KFG37603.1"/>
    </source>
</evidence>
<feature type="compositionally biased region" description="Polar residues" evidence="1">
    <location>
        <begin position="77"/>
        <end position="93"/>
    </location>
</feature>
<dbReference type="VEuPathDB" id="ToxoDB:TGDOM2_314110"/>
<evidence type="ECO:0000313" key="3">
    <source>
        <dbReference type="Proteomes" id="UP000028837"/>
    </source>
</evidence>
<dbReference type="OrthoDB" id="329769at2759"/>
<proteinExistence type="predicted"/>
<dbReference type="EMBL" id="AHZU02000998">
    <property type="protein sequence ID" value="KFG37603.1"/>
    <property type="molecule type" value="Genomic_DNA"/>
</dbReference>
<reference evidence="2 3" key="1">
    <citation type="submission" date="2014-02" db="EMBL/GenBank/DDBJ databases">
        <authorList>
            <person name="Sibley D."/>
            <person name="Venepally P."/>
            <person name="Karamycheva S."/>
            <person name="Hadjithomas M."/>
            <person name="Khan A."/>
            <person name="Brunk B."/>
            <person name="Roos D."/>
            <person name="Caler E."/>
            <person name="Lorenzi H."/>
        </authorList>
    </citation>
    <scope>NUCLEOTIDE SEQUENCE [LARGE SCALE GENOMIC DNA]</scope>
    <source>
        <strain evidence="2 3">GAB2-2007-GAL-DOM2</strain>
    </source>
</reference>
<accession>A0A086JZN5</accession>
<sequence>MGAGSPRPLANSVEPGPGLLDLLEEGFHPLFFRFFYVNELPNLRLVCKAFTRCLGPEQAAAALRQMRGLAFPAQWPGGTSRSVEPSTLSSRLQRTGKEWKPPVRSSDTSHASSLGSGAELCPPASAGAAARFSANYRGEHLPEVAPPGDFNLLSHFVNLRPPPTQLSELSLYWDQSVHAAEVLLPLFNKLLMVSESIQTLSVQTRTAAWSAPADIQWLSMVFPRVKRLRIHHSFLRRAGPNDTFYGDLAFPPGPYRRPFYLQRGELGRTLQPRPQLLSRCVFPACEDLEYFELCENERTQGVELVPFIRGRELHTLIHLFSVMAPAVRRATVTLCCFKALPFAVQGILDSMAHEQTDATSRNISTSSQSRSFCRASEDSAFPGSSLEELQVIQSLPACFVEDDDVEDTELEAAFPGVRTAGHRGSSGDTARDRQFRKVLRNLKILRLVVQDDDMKDVFDFAVLPILRHLCPAVQPVYEGTATLPLEVAGRALHLRIPSGQHSLLTKRSHVNRRDRYGRNRYPGRGGPLADASQEYLGSFDANVDGVSAGVVEMLRDWVTRPEWMEIGVWKHILERPPRLHFASSWWHANVVAACAEALGFADVGRDTGSESQLHCSASCSSQRPATGHRRANLRNAEPSAPCEEANFLPPQKRNLHTFVLPTVTVHRMLWDYDARAFEALVAAVPHFVLAIDSHSAALLSRWPGPVPNLLGLQIDLCKWGKIRLCRQHITAAKTHARHTRFLRLLDSNRLEYKPVDSATKEAVDSFVNDLLTVCPHTQVIEYRRVSVEYTWQMEGGVSGDTPPFSVDKLCSKGFHVKKTLHVPSCGGNLLPSSCNASIISILFVRRKPSV</sequence>
<gene>
    <name evidence="2" type="ORF">TGDOM2_314110</name>
</gene>
<protein>
    <submittedName>
        <fullName evidence="2">Uncharacterized protein</fullName>
    </submittedName>
</protein>
<organism evidence="2 3">
    <name type="scientific">Toxoplasma gondii GAB2-2007-GAL-DOM2</name>
    <dbReference type="NCBI Taxonomy" id="1130820"/>
    <lineage>
        <taxon>Eukaryota</taxon>
        <taxon>Sar</taxon>
        <taxon>Alveolata</taxon>
        <taxon>Apicomplexa</taxon>
        <taxon>Conoidasida</taxon>
        <taxon>Coccidia</taxon>
        <taxon>Eucoccidiorida</taxon>
        <taxon>Eimeriorina</taxon>
        <taxon>Sarcocystidae</taxon>
        <taxon>Toxoplasma</taxon>
    </lineage>
</organism>
<comment type="caution">
    <text evidence="2">The sequence shown here is derived from an EMBL/GenBank/DDBJ whole genome shotgun (WGS) entry which is preliminary data.</text>
</comment>
<feature type="region of interest" description="Disordered" evidence="1">
    <location>
        <begin position="74"/>
        <end position="118"/>
    </location>
</feature>
<dbReference type="Proteomes" id="UP000028837">
    <property type="component" value="Unassembled WGS sequence"/>
</dbReference>
<name>A0A086JZN5_TOXGO</name>
<feature type="compositionally biased region" description="Polar residues" evidence="1">
    <location>
        <begin position="105"/>
        <end position="115"/>
    </location>
</feature>
<dbReference type="AlphaFoldDB" id="A0A086JZN5"/>
<evidence type="ECO:0000256" key="1">
    <source>
        <dbReference type="SAM" id="MobiDB-lite"/>
    </source>
</evidence>